<keyword evidence="7" id="KW-0472">Membrane</keyword>
<evidence type="ECO:0000256" key="4">
    <source>
        <dbReference type="ARBA" id="ARBA00022741"/>
    </source>
</evidence>
<comment type="catalytic activity">
    <reaction evidence="9">
        <text>L-arabinose(out) + ATP + H2O = L-arabinose(in) + ADP + phosphate + H(+)</text>
        <dbReference type="Rhea" id="RHEA:30007"/>
        <dbReference type="ChEBI" id="CHEBI:15377"/>
        <dbReference type="ChEBI" id="CHEBI:15378"/>
        <dbReference type="ChEBI" id="CHEBI:17535"/>
        <dbReference type="ChEBI" id="CHEBI:30616"/>
        <dbReference type="ChEBI" id="CHEBI:43474"/>
        <dbReference type="ChEBI" id="CHEBI:456216"/>
        <dbReference type="EC" id="7.5.2.13"/>
    </reaction>
    <physiologicalReaction direction="left-to-right" evidence="9">
        <dbReference type="Rhea" id="RHEA:30008"/>
    </physiologicalReaction>
</comment>
<dbReference type="Pfam" id="PF08402">
    <property type="entry name" value="TOBE_2"/>
    <property type="match status" value="1"/>
</dbReference>
<dbReference type="InterPro" id="IPR008995">
    <property type="entry name" value="Mo/tungstate-bd_C_term_dom"/>
</dbReference>
<keyword evidence="15" id="KW-0762">Sugar transport</keyword>
<keyword evidence="5 15" id="KW-0067">ATP-binding</keyword>
<evidence type="ECO:0000256" key="1">
    <source>
        <dbReference type="ARBA" id="ARBA00004202"/>
    </source>
</evidence>
<dbReference type="EC" id="7.5.2.13" evidence="13"/>
<dbReference type="PANTHER" id="PTHR43875">
    <property type="entry name" value="MALTODEXTRIN IMPORT ATP-BINDING PROTEIN MSMX"/>
    <property type="match status" value="1"/>
</dbReference>
<keyword evidence="6" id="KW-1278">Translocase</keyword>
<dbReference type="Gene3D" id="2.40.50.100">
    <property type="match status" value="1"/>
</dbReference>
<dbReference type="AlphaFoldDB" id="A0A1H3DC51"/>
<name>A0A1H3DC51_9EURY</name>
<evidence type="ECO:0000259" key="14">
    <source>
        <dbReference type="PROSITE" id="PS50893"/>
    </source>
</evidence>
<evidence type="ECO:0000256" key="9">
    <source>
        <dbReference type="ARBA" id="ARBA00051890"/>
    </source>
</evidence>
<dbReference type="InterPro" id="IPR003593">
    <property type="entry name" value="AAA+_ATPase"/>
</dbReference>
<evidence type="ECO:0000256" key="10">
    <source>
        <dbReference type="ARBA" id="ARBA00053454"/>
    </source>
</evidence>
<comment type="similarity">
    <text evidence="11">Belongs to the ABC transporter superfamily. Carbohydrate uptake transporter-1 (CUT1) (TC 3.A.1.1) family.</text>
</comment>
<keyword evidence="16" id="KW-1185">Reference proteome</keyword>
<reference evidence="16" key="1">
    <citation type="submission" date="2016-10" db="EMBL/GenBank/DDBJ databases">
        <authorList>
            <person name="Varghese N."/>
            <person name="Submissions S."/>
        </authorList>
    </citation>
    <scope>NUCLEOTIDE SEQUENCE [LARGE SCALE GENOMIC DNA]</scope>
    <source>
        <strain evidence="16">CGMCC 1.10118</strain>
    </source>
</reference>
<comment type="subcellular location">
    <subcellularLocation>
        <location evidence="1">Cell membrane</location>
        <topology evidence="1">Peripheral membrane protein</topology>
    </subcellularLocation>
</comment>
<dbReference type="OrthoDB" id="18368at2157"/>
<protein>
    <recommendedName>
        <fullName evidence="13">ABC-type D-xylose/L-arabinose transporter</fullName>
        <ecNumber evidence="13">7.5.2.13</ecNumber>
    </recommendedName>
</protein>
<gene>
    <name evidence="15" type="ORF">SAMN04487946_101487</name>
</gene>
<dbReference type="SUPFAM" id="SSF50331">
    <property type="entry name" value="MOP-like"/>
    <property type="match status" value="1"/>
</dbReference>
<dbReference type="RefSeq" id="WP_089764730.1">
    <property type="nucleotide sequence ID" value="NZ_FNPB01000001.1"/>
</dbReference>
<evidence type="ECO:0000256" key="8">
    <source>
        <dbReference type="ARBA" id="ARBA00050355"/>
    </source>
</evidence>
<dbReference type="InterPro" id="IPR003439">
    <property type="entry name" value="ABC_transporter-like_ATP-bd"/>
</dbReference>
<evidence type="ECO:0000256" key="6">
    <source>
        <dbReference type="ARBA" id="ARBA00022967"/>
    </source>
</evidence>
<keyword evidence="4" id="KW-0547">Nucleotide-binding</keyword>
<organism evidence="15 16">
    <name type="scientific">Halobellus clavatus</name>
    <dbReference type="NCBI Taxonomy" id="660517"/>
    <lineage>
        <taxon>Archaea</taxon>
        <taxon>Methanobacteriati</taxon>
        <taxon>Methanobacteriota</taxon>
        <taxon>Stenosarchaea group</taxon>
        <taxon>Halobacteria</taxon>
        <taxon>Halobacteriales</taxon>
        <taxon>Haloferacaceae</taxon>
        <taxon>Halobellus</taxon>
    </lineage>
</organism>
<feature type="domain" description="ABC transporter" evidence="14">
    <location>
        <begin position="3"/>
        <end position="237"/>
    </location>
</feature>
<dbReference type="InterPro" id="IPR013611">
    <property type="entry name" value="Transp-assoc_OB_typ2"/>
</dbReference>
<keyword evidence="2" id="KW-0813">Transport</keyword>
<dbReference type="Gene3D" id="3.40.50.300">
    <property type="entry name" value="P-loop containing nucleotide triphosphate hydrolases"/>
    <property type="match status" value="1"/>
</dbReference>
<dbReference type="InterPro" id="IPR047641">
    <property type="entry name" value="ABC_transpr_MalK/UgpC-like"/>
</dbReference>
<evidence type="ECO:0000256" key="12">
    <source>
        <dbReference type="ARBA" id="ARBA00065962"/>
    </source>
</evidence>
<dbReference type="GO" id="GO:0016887">
    <property type="term" value="F:ATP hydrolysis activity"/>
    <property type="evidence" value="ECO:0007669"/>
    <property type="project" value="InterPro"/>
</dbReference>
<evidence type="ECO:0000313" key="15">
    <source>
        <dbReference type="EMBL" id="SDX64092.1"/>
    </source>
</evidence>
<comment type="subunit">
    <text evidence="12">The complex is composed of two ATP-binding proteins (XacJ and XacK), two transmembrane proteins (XacH and XacI) and a solute-binding protein (XacG).</text>
</comment>
<proteinExistence type="inferred from homology"/>
<dbReference type="EMBL" id="FNPB01000001">
    <property type="protein sequence ID" value="SDX64092.1"/>
    <property type="molecule type" value="Genomic_DNA"/>
</dbReference>
<evidence type="ECO:0000313" key="16">
    <source>
        <dbReference type="Proteomes" id="UP000199170"/>
    </source>
</evidence>
<dbReference type="Pfam" id="PF00005">
    <property type="entry name" value="ABC_tran"/>
    <property type="match status" value="1"/>
</dbReference>
<evidence type="ECO:0000256" key="11">
    <source>
        <dbReference type="ARBA" id="ARBA00061029"/>
    </source>
</evidence>
<accession>A0A1H3DC51</accession>
<comment type="catalytic activity">
    <reaction evidence="8">
        <text>D-xylose(out) + ATP + H2O = D-xylose(in) + ADP + phosphate + H(+)</text>
        <dbReference type="Rhea" id="RHEA:29899"/>
        <dbReference type="ChEBI" id="CHEBI:15377"/>
        <dbReference type="ChEBI" id="CHEBI:15378"/>
        <dbReference type="ChEBI" id="CHEBI:30616"/>
        <dbReference type="ChEBI" id="CHEBI:43474"/>
        <dbReference type="ChEBI" id="CHEBI:53455"/>
        <dbReference type="ChEBI" id="CHEBI:456216"/>
        <dbReference type="EC" id="7.5.2.13"/>
    </reaction>
    <physiologicalReaction direction="left-to-right" evidence="8">
        <dbReference type="Rhea" id="RHEA:29900"/>
    </physiologicalReaction>
</comment>
<dbReference type="SMART" id="SM00382">
    <property type="entry name" value="AAA"/>
    <property type="match status" value="1"/>
</dbReference>
<dbReference type="Proteomes" id="UP000199170">
    <property type="component" value="Unassembled WGS sequence"/>
</dbReference>
<sequence length="377" mass="40823">MTVEVKSLTKIYQVGSSEELAVDSIDFEIGANEFFTLVGPSGCGKSTTLRCIAGLETPTSGQILVDGEDVTQTAPNNRGLAMMFQDIALYPHMNVVENIAYPLKVRGVDKTERQERAREVAELMQIPELLNKYPGELSGGQRQRTAIARTIVYNPSALLMDEPLSDLDAQLKVEIRKEIQRIHERAGVPTIYVTHDQSEALSMSDRIAVMNDGHVMGIGSPDELYESPENTFVAAFIGNPSINLVPATLGDGGGDRVTVDLGGEATERELTEGRPVGTDVEVGIRPERVDVLPDPDAGKLTGTLELIERIGDRRLATVDIDDGEIRALNLSTDTLAEGSTVSVAFDWADVHLFDGESGEALAHPIADVQRNEPTESV</sequence>
<dbReference type="SUPFAM" id="SSF52540">
    <property type="entry name" value="P-loop containing nucleoside triphosphate hydrolases"/>
    <property type="match status" value="1"/>
</dbReference>
<dbReference type="Gene3D" id="2.40.50.140">
    <property type="entry name" value="Nucleic acid-binding proteins"/>
    <property type="match status" value="1"/>
</dbReference>
<dbReference type="GO" id="GO:0055052">
    <property type="term" value="C:ATP-binding cassette (ABC) transporter complex, substrate-binding subunit-containing"/>
    <property type="evidence" value="ECO:0007669"/>
    <property type="project" value="TreeGrafter"/>
</dbReference>
<comment type="function">
    <text evidence="10">Part of the ABC transporter complex XacGHIJK involved in the uptake of xylose and arabinose. Responsible for energy coupling to the transport system.</text>
</comment>
<keyword evidence="3" id="KW-1003">Cell membrane</keyword>
<dbReference type="InterPro" id="IPR027417">
    <property type="entry name" value="P-loop_NTPase"/>
</dbReference>
<evidence type="ECO:0000256" key="2">
    <source>
        <dbReference type="ARBA" id="ARBA00022448"/>
    </source>
</evidence>
<evidence type="ECO:0000256" key="5">
    <source>
        <dbReference type="ARBA" id="ARBA00022840"/>
    </source>
</evidence>
<evidence type="ECO:0000256" key="7">
    <source>
        <dbReference type="ARBA" id="ARBA00023136"/>
    </source>
</evidence>
<dbReference type="PANTHER" id="PTHR43875:SF15">
    <property type="entry name" value="TREHALOSE IMPORT ATP-BINDING PROTEIN SUGC"/>
    <property type="match status" value="1"/>
</dbReference>
<dbReference type="FunFam" id="3.40.50.300:FF:000042">
    <property type="entry name" value="Maltose/maltodextrin ABC transporter, ATP-binding protein"/>
    <property type="match status" value="1"/>
</dbReference>
<dbReference type="PROSITE" id="PS50893">
    <property type="entry name" value="ABC_TRANSPORTER_2"/>
    <property type="match status" value="1"/>
</dbReference>
<dbReference type="GO" id="GO:0022857">
    <property type="term" value="F:transmembrane transporter activity"/>
    <property type="evidence" value="ECO:0007669"/>
    <property type="project" value="InterPro"/>
</dbReference>
<dbReference type="InterPro" id="IPR012340">
    <property type="entry name" value="NA-bd_OB-fold"/>
</dbReference>
<dbReference type="STRING" id="660517.SAMN04487946_101487"/>
<evidence type="ECO:0000256" key="3">
    <source>
        <dbReference type="ARBA" id="ARBA00022475"/>
    </source>
</evidence>
<dbReference type="GO" id="GO:0005524">
    <property type="term" value="F:ATP binding"/>
    <property type="evidence" value="ECO:0007669"/>
    <property type="project" value="UniProtKB-KW"/>
</dbReference>
<evidence type="ECO:0000256" key="13">
    <source>
        <dbReference type="ARBA" id="ARBA00066315"/>
    </source>
</evidence>